<evidence type="ECO:0000313" key="3">
    <source>
        <dbReference type="EMBL" id="KAL3731228.1"/>
    </source>
</evidence>
<dbReference type="InterPro" id="IPR039265">
    <property type="entry name" value="DIR1-like"/>
</dbReference>
<organism evidence="3 4">
    <name type="scientific">Eucalyptus globulus</name>
    <name type="common">Tasmanian blue gum</name>
    <dbReference type="NCBI Taxonomy" id="34317"/>
    <lineage>
        <taxon>Eukaryota</taxon>
        <taxon>Viridiplantae</taxon>
        <taxon>Streptophyta</taxon>
        <taxon>Embryophyta</taxon>
        <taxon>Tracheophyta</taxon>
        <taxon>Spermatophyta</taxon>
        <taxon>Magnoliopsida</taxon>
        <taxon>eudicotyledons</taxon>
        <taxon>Gunneridae</taxon>
        <taxon>Pentapetalae</taxon>
        <taxon>rosids</taxon>
        <taxon>malvids</taxon>
        <taxon>Myrtales</taxon>
        <taxon>Myrtaceae</taxon>
        <taxon>Myrtoideae</taxon>
        <taxon>Eucalypteae</taxon>
        <taxon>Eucalyptus</taxon>
    </lineage>
</organism>
<evidence type="ECO:0000313" key="4">
    <source>
        <dbReference type="Proteomes" id="UP001634007"/>
    </source>
</evidence>
<dbReference type="SMART" id="SM00499">
    <property type="entry name" value="AAI"/>
    <property type="match status" value="1"/>
</dbReference>
<dbReference type="Proteomes" id="UP001634007">
    <property type="component" value="Unassembled WGS sequence"/>
</dbReference>
<dbReference type="CDD" id="cd00010">
    <property type="entry name" value="AAI_LTSS"/>
    <property type="match status" value="1"/>
</dbReference>
<protein>
    <recommendedName>
        <fullName evidence="2">Bifunctional inhibitor/plant lipid transfer protein/seed storage helical domain-containing protein</fullName>
    </recommendedName>
</protein>
<dbReference type="PANTHER" id="PTHR33122">
    <property type="entry name" value="LIPID BINDING PROTEIN-RELATED"/>
    <property type="match status" value="1"/>
</dbReference>
<evidence type="ECO:0000256" key="1">
    <source>
        <dbReference type="SAM" id="Phobius"/>
    </source>
</evidence>
<evidence type="ECO:0000259" key="2">
    <source>
        <dbReference type="SMART" id="SM00499"/>
    </source>
</evidence>
<keyword evidence="1" id="KW-0812">Transmembrane</keyword>
<keyword evidence="4" id="KW-1185">Reference proteome</keyword>
<feature type="transmembrane region" description="Helical" evidence="1">
    <location>
        <begin position="7"/>
        <end position="26"/>
    </location>
</feature>
<dbReference type="EMBL" id="JBJKBG010000007">
    <property type="protein sequence ID" value="KAL3731228.1"/>
    <property type="molecule type" value="Genomic_DNA"/>
</dbReference>
<dbReference type="Gene3D" id="1.10.110.10">
    <property type="entry name" value="Plant lipid-transfer and hydrophobic proteins"/>
    <property type="match status" value="1"/>
</dbReference>
<dbReference type="Pfam" id="PF14368">
    <property type="entry name" value="LTP_2"/>
    <property type="match status" value="1"/>
</dbReference>
<dbReference type="PANTHER" id="PTHR33122:SF13">
    <property type="entry name" value="BIFUNCTIONAL INHIBITOR_LIPID-TRANSFER PROTEIN_SEED STORAGE 2S ALBUMIN SUPERFAMILY PROTEIN"/>
    <property type="match status" value="1"/>
</dbReference>
<keyword evidence="1" id="KW-0472">Membrane</keyword>
<dbReference type="InterPro" id="IPR016140">
    <property type="entry name" value="Bifunc_inhib/LTP/seed_store"/>
</dbReference>
<name>A0ABD3JYR2_EUCGL</name>
<sequence>MANNSHVALFVPLSIMMVLAALNGFIQEASVAGECGKTPIRMAFASLSPCLGAARDARAKVPPACCAEVSMLIQIGPRCLCTVLLSPAAKEARIIPAAAISIPKRCNISSAGSQCGSEYNLSTNNSLLCSHL</sequence>
<reference evidence="3 4" key="1">
    <citation type="submission" date="2024-11" db="EMBL/GenBank/DDBJ databases">
        <title>Chromosome-level genome assembly of Eucalyptus globulus Labill. provides insights into its genome evolution.</title>
        <authorList>
            <person name="Li X."/>
        </authorList>
    </citation>
    <scope>NUCLEOTIDE SEQUENCE [LARGE SCALE GENOMIC DNA]</scope>
    <source>
        <strain evidence="3">CL2024</strain>
        <tissue evidence="3">Fresh tender leaves</tissue>
    </source>
</reference>
<comment type="caution">
    <text evidence="3">The sequence shown here is derived from an EMBL/GenBank/DDBJ whole genome shotgun (WGS) entry which is preliminary data.</text>
</comment>
<feature type="domain" description="Bifunctional inhibitor/plant lipid transfer protein/seed storage helical" evidence="2">
    <location>
        <begin position="35"/>
        <end position="115"/>
    </location>
</feature>
<accession>A0ABD3JYR2</accession>
<keyword evidence="1" id="KW-1133">Transmembrane helix</keyword>
<dbReference type="SUPFAM" id="SSF47699">
    <property type="entry name" value="Bifunctional inhibitor/lipid-transfer protein/seed storage 2S albumin"/>
    <property type="match status" value="1"/>
</dbReference>
<dbReference type="InterPro" id="IPR036312">
    <property type="entry name" value="Bifun_inhib/LTP/seed_sf"/>
</dbReference>
<dbReference type="AlphaFoldDB" id="A0ABD3JYR2"/>
<gene>
    <name evidence="3" type="ORF">ACJRO7_028149</name>
</gene>
<proteinExistence type="predicted"/>